<evidence type="ECO:0000313" key="5">
    <source>
        <dbReference type="Proteomes" id="UP000216852"/>
    </source>
</evidence>
<dbReference type="InterPro" id="IPR040680">
    <property type="entry name" value="DUF5643"/>
</dbReference>
<keyword evidence="1" id="KW-0472">Membrane</keyword>
<proteinExistence type="predicted"/>
<comment type="caution">
    <text evidence="4">The sequence shown here is derived from an EMBL/GenBank/DDBJ whole genome shotgun (WGS) entry which is preliminary data.</text>
</comment>
<dbReference type="Gene3D" id="2.60.40.1630">
    <property type="entry name" value="bacillus anthracis domain"/>
    <property type="match status" value="1"/>
</dbReference>
<dbReference type="Pfam" id="PF13786">
    <property type="entry name" value="DUF4179"/>
    <property type="match status" value="1"/>
</dbReference>
<evidence type="ECO:0008006" key="6">
    <source>
        <dbReference type="Google" id="ProtNLM"/>
    </source>
</evidence>
<evidence type="ECO:0000259" key="2">
    <source>
        <dbReference type="Pfam" id="PF13786"/>
    </source>
</evidence>
<keyword evidence="1" id="KW-1133">Transmembrane helix</keyword>
<organism evidence="4 5">
    <name type="scientific">Terribacillus saccharophilus</name>
    <dbReference type="NCBI Taxonomy" id="361277"/>
    <lineage>
        <taxon>Bacteria</taxon>
        <taxon>Bacillati</taxon>
        <taxon>Bacillota</taxon>
        <taxon>Bacilli</taxon>
        <taxon>Bacillales</taxon>
        <taxon>Bacillaceae</taxon>
        <taxon>Terribacillus</taxon>
    </lineage>
</organism>
<evidence type="ECO:0000313" key="4">
    <source>
        <dbReference type="EMBL" id="PAD99058.1"/>
    </source>
</evidence>
<dbReference type="Pfam" id="PF18705">
    <property type="entry name" value="DUF5643"/>
    <property type="match status" value="1"/>
</dbReference>
<dbReference type="Proteomes" id="UP000216852">
    <property type="component" value="Unassembled WGS sequence"/>
</dbReference>
<keyword evidence="1" id="KW-0812">Transmembrane</keyword>
<feature type="domain" description="DUF4179" evidence="2">
    <location>
        <begin position="51"/>
        <end position="135"/>
    </location>
</feature>
<evidence type="ECO:0000256" key="1">
    <source>
        <dbReference type="SAM" id="Phobius"/>
    </source>
</evidence>
<name>A0ABX4GW36_9BACI</name>
<dbReference type="InterPro" id="IPR025436">
    <property type="entry name" value="DUF4179"/>
</dbReference>
<gene>
    <name evidence="4" type="ORF">CHH48_14295</name>
</gene>
<sequence>MKLERSSNVTSKFDENFKDKIKKNTNNIPEHIQVKIDDTLANLPDKNLRRKRKKKAITWSVAAAILAIFLMSVQLNPSLASSIGVPNIIIDKLSLGDAEKVSNEANIVQESNGVKISITKAIFDGYYLMVSYHAESDQPFSETPSLFPEEAKITYNGFKSTISPSNEVGEFLDKNKKAYDGMVIFPLNKEAFTVSDTDEAKLDPDILVKGNQIEISELPKKFKLDMKATALGFEEDKKLKGEWHFSLQVDTKKAATKSKTVEVNKNLPALGTDVKVEKLVITPIRIHLQSVQHEHAGIIDFLIEDNDGEAKNWLNGSVGVGKNGSERMLSSYENINPLMKNLTVVPYKLDMSVEFSAENSTMFQPNGETKLPIGDNEYITISNVEVKDGKTYISYHADVPVNEYLPFIIKDKNGGDYIRILDESIASRANKDAIVVIEGKLLDEEYTIYSPNTYYFDEAFTVDLNQ</sequence>
<feature type="transmembrane region" description="Helical" evidence="1">
    <location>
        <begin position="56"/>
        <end position="75"/>
    </location>
</feature>
<dbReference type="EMBL" id="NPBJ01000027">
    <property type="protein sequence ID" value="PAD99058.1"/>
    <property type="molecule type" value="Genomic_DNA"/>
</dbReference>
<evidence type="ECO:0000259" key="3">
    <source>
        <dbReference type="Pfam" id="PF18705"/>
    </source>
</evidence>
<reference evidence="4 5" key="1">
    <citation type="submission" date="2017-07" db="EMBL/GenBank/DDBJ databases">
        <title>Isolation and whole genome analysis of endospore-forming bacteria from heroin.</title>
        <authorList>
            <person name="Kalinowski J."/>
            <person name="Ahrens B."/>
            <person name="Al-Dilaimi A."/>
            <person name="Winkler A."/>
            <person name="Wibberg D."/>
            <person name="Schleenbecker U."/>
            <person name="Ruckert C."/>
            <person name="Wolfel R."/>
            <person name="Grass G."/>
        </authorList>
    </citation>
    <scope>NUCLEOTIDE SEQUENCE [LARGE SCALE GENOMIC DNA]</scope>
    <source>
        <strain evidence="4 5">7517-1</strain>
    </source>
</reference>
<feature type="domain" description="DUF5643" evidence="3">
    <location>
        <begin position="258"/>
        <end position="357"/>
    </location>
</feature>
<accession>A0ABX4GW36</accession>
<protein>
    <recommendedName>
        <fullName evidence="6">DUF4179 domain-containing protein</fullName>
    </recommendedName>
</protein>
<keyword evidence="5" id="KW-1185">Reference proteome</keyword>